<proteinExistence type="predicted"/>
<sequence length="484" mass="54388">MRTQSAKHTQTTLNQNRKSTVRSSQKKTTRVKSKVGTGQSQASKTKSSRKRPRISTNSNSDSSSDSTSEDEPENPTSSETEQANPTSKNQHTSNRPPQDEEVGFDLDNFESHLESWSLSELRATLQKKKHGTSNRISPEVQERLELLQQNYMKSKLMLALIGNVAEKTVTKFLGENKPPRRKSGWNRFAAFSLESLKYPVPPKGASKGWEERNIEIGKAWKLLDVDEKAVFSARIFQHFSGIPCNFEDEPEDDEEESDLTTDEIKLYKPLYNKLVNIKKVAIVAAKGSECQGENTSQTYKKALSATLKLNSELYTISNVYNTTYYLLTATRSPGKNSFCKEYSNDAAWLALAKKKWLAKETFEAYSHAREIQGDLEKIVGGSAGQKQQKDLDLVKIKLRQALNDLLTDALGGDVEAVFPKTENPAGSLAVSHPELKLVQLAHSKLSQESLKKGFEKILTGDRRRWLADIKSGHFKIEHTETEEE</sequence>
<reference evidence="2 3" key="1">
    <citation type="submission" date="2019-05" db="EMBL/GenBank/DDBJ databases">
        <title>Emergence of the Ug99 lineage of the wheat stem rust pathogen through somatic hybridization.</title>
        <authorList>
            <person name="Li F."/>
            <person name="Upadhyaya N.M."/>
            <person name="Sperschneider J."/>
            <person name="Matny O."/>
            <person name="Nguyen-Phuc H."/>
            <person name="Mago R."/>
            <person name="Raley C."/>
            <person name="Miller M.E."/>
            <person name="Silverstein K.A.T."/>
            <person name="Henningsen E."/>
            <person name="Hirsch C.D."/>
            <person name="Visser B."/>
            <person name="Pretorius Z.A."/>
            <person name="Steffenson B.J."/>
            <person name="Schwessinger B."/>
            <person name="Dodds P.N."/>
            <person name="Figueroa M."/>
        </authorList>
    </citation>
    <scope>NUCLEOTIDE SEQUENCE [LARGE SCALE GENOMIC DNA]</scope>
    <source>
        <strain evidence="2 3">Ug99</strain>
    </source>
</reference>
<dbReference type="Proteomes" id="UP000325313">
    <property type="component" value="Unassembled WGS sequence"/>
</dbReference>
<evidence type="ECO:0000256" key="1">
    <source>
        <dbReference type="SAM" id="MobiDB-lite"/>
    </source>
</evidence>
<feature type="region of interest" description="Disordered" evidence="1">
    <location>
        <begin position="1"/>
        <end position="103"/>
    </location>
</feature>
<dbReference type="GO" id="GO:0051279">
    <property type="term" value="P:regulation of release of sequestered calcium ion into cytosol"/>
    <property type="evidence" value="ECO:0007669"/>
    <property type="project" value="TreeGrafter"/>
</dbReference>
<accession>A0A5B0SES9</accession>
<comment type="caution">
    <text evidence="2">The sequence shown here is derived from an EMBL/GenBank/DDBJ whole genome shotgun (WGS) entry which is preliminary data.</text>
</comment>
<feature type="compositionally biased region" description="Polar residues" evidence="1">
    <location>
        <begin position="36"/>
        <end position="45"/>
    </location>
</feature>
<feature type="compositionally biased region" description="Polar residues" evidence="1">
    <location>
        <begin position="1"/>
        <end position="23"/>
    </location>
</feature>
<evidence type="ECO:0000313" key="2">
    <source>
        <dbReference type="EMBL" id="KAA1136280.1"/>
    </source>
</evidence>
<protein>
    <submittedName>
        <fullName evidence="2">Uncharacterized protein</fullName>
    </submittedName>
</protein>
<name>A0A5B0SES9_PUCGR</name>
<evidence type="ECO:0000313" key="3">
    <source>
        <dbReference type="Proteomes" id="UP000325313"/>
    </source>
</evidence>
<organism evidence="2 3">
    <name type="scientific">Puccinia graminis f. sp. tritici</name>
    <dbReference type="NCBI Taxonomy" id="56615"/>
    <lineage>
        <taxon>Eukaryota</taxon>
        <taxon>Fungi</taxon>
        <taxon>Dikarya</taxon>
        <taxon>Basidiomycota</taxon>
        <taxon>Pucciniomycotina</taxon>
        <taxon>Pucciniomycetes</taxon>
        <taxon>Pucciniales</taxon>
        <taxon>Pucciniaceae</taxon>
        <taxon>Puccinia</taxon>
    </lineage>
</organism>
<dbReference type="GO" id="GO:0005509">
    <property type="term" value="F:calcium ion binding"/>
    <property type="evidence" value="ECO:0007669"/>
    <property type="project" value="TreeGrafter"/>
</dbReference>
<dbReference type="PANTHER" id="PTHR10033">
    <property type="entry name" value="CALSEQUESTRIN"/>
    <property type="match status" value="1"/>
</dbReference>
<feature type="compositionally biased region" description="Basic residues" evidence="1">
    <location>
        <begin position="24"/>
        <end position="33"/>
    </location>
</feature>
<dbReference type="EMBL" id="VDEP01000035">
    <property type="protein sequence ID" value="KAA1136280.1"/>
    <property type="molecule type" value="Genomic_DNA"/>
</dbReference>
<dbReference type="AlphaFoldDB" id="A0A5B0SES9"/>
<gene>
    <name evidence="2" type="ORF">PGTUg99_019078</name>
</gene>
<feature type="compositionally biased region" description="Low complexity" evidence="1">
    <location>
        <begin position="55"/>
        <end position="66"/>
    </location>
</feature>
<feature type="compositionally biased region" description="Polar residues" evidence="1">
    <location>
        <begin position="76"/>
        <end position="96"/>
    </location>
</feature>
<dbReference type="PANTHER" id="PTHR10033:SF0">
    <property type="entry name" value="CALSEQUESTRIN"/>
    <property type="match status" value="1"/>
</dbReference>